<dbReference type="AlphaFoldDB" id="A0A317T818"/>
<accession>A0A317T818</accession>
<sequence length="213" mass="23378">MYLKQFRTGGDRNFGYLVADEMCMQAFVVDPSNNPAMIVDDAHEQGFTILYIFCTHGHYDHVNGNEEISRLTGLTPLLYGSVCPKTGLKVEDGALFPLGDLKVRVIHTPGHTEDSMCLCAGDALFTGDTLFVGKVGGTGFGADAEEEYRSLHEKLMALPDHTRVFPGHDYGSAPHSTIGNEKKTNPFLIQPDIDAFIDLKKNWAAYKKAHGIA</sequence>
<organism evidence="7 8">
    <name type="scientific">Prosthecochloris marina</name>
    <dbReference type="NCBI Taxonomy" id="2017681"/>
    <lineage>
        <taxon>Bacteria</taxon>
        <taxon>Pseudomonadati</taxon>
        <taxon>Chlorobiota</taxon>
        <taxon>Chlorobiia</taxon>
        <taxon>Chlorobiales</taxon>
        <taxon>Chlorobiaceae</taxon>
        <taxon>Prosthecochloris</taxon>
    </lineage>
</organism>
<proteinExistence type="inferred from homology"/>
<feature type="domain" description="Metallo-beta-lactamase" evidence="6">
    <location>
        <begin position="12"/>
        <end position="168"/>
    </location>
</feature>
<evidence type="ECO:0000256" key="5">
    <source>
        <dbReference type="ARBA" id="ARBA00022833"/>
    </source>
</evidence>
<dbReference type="InterPro" id="IPR036866">
    <property type="entry name" value="RibonucZ/Hydroxyglut_hydro"/>
</dbReference>
<comment type="caution">
    <text evidence="7">The sequence shown here is derived from an EMBL/GenBank/DDBJ whole genome shotgun (WGS) entry which is preliminary data.</text>
</comment>
<evidence type="ECO:0000256" key="3">
    <source>
        <dbReference type="ARBA" id="ARBA00022723"/>
    </source>
</evidence>
<dbReference type="GO" id="GO:0046872">
    <property type="term" value="F:metal ion binding"/>
    <property type="evidence" value="ECO:0007669"/>
    <property type="project" value="UniProtKB-KW"/>
</dbReference>
<name>A0A317T818_9CHLB</name>
<keyword evidence="4 7" id="KW-0378">Hydrolase</keyword>
<dbReference type="GO" id="GO:0070813">
    <property type="term" value="P:hydrogen sulfide metabolic process"/>
    <property type="evidence" value="ECO:0007669"/>
    <property type="project" value="TreeGrafter"/>
</dbReference>
<dbReference type="InterPro" id="IPR035680">
    <property type="entry name" value="Clx_II_MBL"/>
</dbReference>
<comment type="similarity">
    <text evidence="2">Belongs to the metallo-beta-lactamase superfamily. Glyoxalase II family.</text>
</comment>
<dbReference type="SMART" id="SM00849">
    <property type="entry name" value="Lactamase_B"/>
    <property type="match status" value="1"/>
</dbReference>
<dbReference type="GO" id="GO:0006749">
    <property type="term" value="P:glutathione metabolic process"/>
    <property type="evidence" value="ECO:0007669"/>
    <property type="project" value="TreeGrafter"/>
</dbReference>
<evidence type="ECO:0000259" key="6">
    <source>
        <dbReference type="SMART" id="SM00849"/>
    </source>
</evidence>
<dbReference type="PANTHER" id="PTHR43084:SF1">
    <property type="entry name" value="PERSULFIDE DIOXYGENASE ETHE1, MITOCHONDRIAL"/>
    <property type="match status" value="1"/>
</dbReference>
<dbReference type="CDD" id="cd07723">
    <property type="entry name" value="hydroxyacylglutathione_hydrolase_MBL-fold"/>
    <property type="match status" value="1"/>
</dbReference>
<reference evidence="8" key="1">
    <citation type="submission" date="2017-10" db="EMBL/GenBank/DDBJ databases">
        <authorList>
            <person name="Gaisin V.A."/>
            <person name="Rysina M.S."/>
            <person name="Grouzdev D.S."/>
        </authorList>
    </citation>
    <scope>NUCLEOTIDE SEQUENCE [LARGE SCALE GENOMIC DNA]</scope>
    <source>
        <strain evidence="8">V1</strain>
    </source>
</reference>
<dbReference type="Pfam" id="PF00753">
    <property type="entry name" value="Lactamase_B"/>
    <property type="match status" value="2"/>
</dbReference>
<dbReference type="RefSeq" id="WP_110022933.1">
    <property type="nucleotide sequence ID" value="NZ_PDNZ01000003.1"/>
</dbReference>
<keyword evidence="3" id="KW-0479">Metal-binding</keyword>
<comment type="cofactor">
    <cofactor evidence="1">
        <name>Zn(2+)</name>
        <dbReference type="ChEBI" id="CHEBI:29105"/>
    </cofactor>
</comment>
<dbReference type="EMBL" id="PDNZ01000003">
    <property type="protein sequence ID" value="PWW82460.1"/>
    <property type="molecule type" value="Genomic_DNA"/>
</dbReference>
<dbReference type="Proteomes" id="UP000246278">
    <property type="component" value="Unassembled WGS sequence"/>
</dbReference>
<dbReference type="GO" id="GO:0016787">
    <property type="term" value="F:hydrolase activity"/>
    <property type="evidence" value="ECO:0007669"/>
    <property type="project" value="UniProtKB-KW"/>
</dbReference>
<dbReference type="PANTHER" id="PTHR43084">
    <property type="entry name" value="PERSULFIDE DIOXYGENASE ETHE1"/>
    <property type="match status" value="1"/>
</dbReference>
<evidence type="ECO:0000256" key="1">
    <source>
        <dbReference type="ARBA" id="ARBA00001947"/>
    </source>
</evidence>
<keyword evidence="8" id="KW-1185">Reference proteome</keyword>
<keyword evidence="5" id="KW-0862">Zinc</keyword>
<evidence type="ECO:0000256" key="4">
    <source>
        <dbReference type="ARBA" id="ARBA00022801"/>
    </source>
</evidence>
<dbReference type="OrthoDB" id="9802248at2"/>
<evidence type="ECO:0000313" key="7">
    <source>
        <dbReference type="EMBL" id="PWW82460.1"/>
    </source>
</evidence>
<dbReference type="InterPro" id="IPR001279">
    <property type="entry name" value="Metallo-B-lactamas"/>
</dbReference>
<dbReference type="Gene3D" id="3.60.15.10">
    <property type="entry name" value="Ribonuclease Z/Hydroxyacylglutathione hydrolase-like"/>
    <property type="match status" value="1"/>
</dbReference>
<dbReference type="GO" id="GO:0050313">
    <property type="term" value="F:sulfur dioxygenase activity"/>
    <property type="evidence" value="ECO:0007669"/>
    <property type="project" value="TreeGrafter"/>
</dbReference>
<gene>
    <name evidence="7" type="ORF">CR164_05570</name>
</gene>
<evidence type="ECO:0000256" key="2">
    <source>
        <dbReference type="ARBA" id="ARBA00006759"/>
    </source>
</evidence>
<dbReference type="SUPFAM" id="SSF56281">
    <property type="entry name" value="Metallo-hydrolase/oxidoreductase"/>
    <property type="match status" value="1"/>
</dbReference>
<evidence type="ECO:0000313" key="8">
    <source>
        <dbReference type="Proteomes" id="UP000246278"/>
    </source>
</evidence>
<dbReference type="InterPro" id="IPR051682">
    <property type="entry name" value="Mito_Persulfide_Diox"/>
</dbReference>
<protein>
    <submittedName>
        <fullName evidence="7">MBL fold metallo-hydrolase</fullName>
    </submittedName>
</protein>